<evidence type="ECO:0000256" key="1">
    <source>
        <dbReference type="SAM" id="Phobius"/>
    </source>
</evidence>
<sequence>MKKSRILYICLIGFIILCGLLSRRVSMIPLFTGDLLYALMMYFIIRFLWLHSSIRFVAFISLLICWLIEFGQLSQAGWLVSIRQNLLGRLILGQGFLWSDLIAYLAGVISGILIDRLIHLKANGIN</sequence>
<feature type="transmembrane region" description="Helical" evidence="1">
    <location>
        <begin position="56"/>
        <end position="75"/>
    </location>
</feature>
<dbReference type="AlphaFoldDB" id="A0A1I5YMD7"/>
<dbReference type="RefSeq" id="WP_092019581.1">
    <property type="nucleotide sequence ID" value="NZ_FOXH01000020.1"/>
</dbReference>
<accession>A0A1I5YMD7</accession>
<dbReference type="Pfam" id="PF10990">
    <property type="entry name" value="DUF2809"/>
    <property type="match status" value="1"/>
</dbReference>
<dbReference type="OrthoDB" id="5360192at2"/>
<protein>
    <recommendedName>
        <fullName evidence="4">DUF2809 domain-containing protein</fullName>
    </recommendedName>
</protein>
<proteinExistence type="predicted"/>
<feature type="transmembrane region" description="Helical" evidence="1">
    <location>
        <begin position="28"/>
        <end position="49"/>
    </location>
</feature>
<evidence type="ECO:0008006" key="4">
    <source>
        <dbReference type="Google" id="ProtNLM"/>
    </source>
</evidence>
<reference evidence="2 3" key="1">
    <citation type="submission" date="2016-10" db="EMBL/GenBank/DDBJ databases">
        <authorList>
            <person name="de Groot N.N."/>
        </authorList>
    </citation>
    <scope>NUCLEOTIDE SEQUENCE [LARGE SCALE GENOMIC DNA]</scope>
    <source>
        <strain evidence="3">E92,LMG 26720,CCM 7988</strain>
    </source>
</reference>
<feature type="transmembrane region" description="Helical" evidence="1">
    <location>
        <begin position="5"/>
        <end position="22"/>
    </location>
</feature>
<feature type="transmembrane region" description="Helical" evidence="1">
    <location>
        <begin position="95"/>
        <end position="114"/>
    </location>
</feature>
<dbReference type="EMBL" id="FOXH01000020">
    <property type="protein sequence ID" value="SFQ45366.1"/>
    <property type="molecule type" value="Genomic_DNA"/>
</dbReference>
<name>A0A1I5YMD7_9BACT</name>
<dbReference type="Proteomes" id="UP000199306">
    <property type="component" value="Unassembled WGS sequence"/>
</dbReference>
<dbReference type="InterPro" id="IPR021257">
    <property type="entry name" value="DUF2809"/>
</dbReference>
<evidence type="ECO:0000313" key="2">
    <source>
        <dbReference type="EMBL" id="SFQ45366.1"/>
    </source>
</evidence>
<gene>
    <name evidence="2" type="ORF">SAMN04515674_1204</name>
</gene>
<dbReference type="STRING" id="1079859.SAMN04515674_1204"/>
<keyword evidence="1" id="KW-1133">Transmembrane helix</keyword>
<keyword evidence="1" id="KW-0472">Membrane</keyword>
<organism evidence="2 3">
    <name type="scientific">Pseudarcicella hirudinis</name>
    <dbReference type="NCBI Taxonomy" id="1079859"/>
    <lineage>
        <taxon>Bacteria</taxon>
        <taxon>Pseudomonadati</taxon>
        <taxon>Bacteroidota</taxon>
        <taxon>Cytophagia</taxon>
        <taxon>Cytophagales</taxon>
        <taxon>Flectobacillaceae</taxon>
        <taxon>Pseudarcicella</taxon>
    </lineage>
</organism>
<keyword evidence="1" id="KW-0812">Transmembrane</keyword>
<keyword evidence="3" id="KW-1185">Reference proteome</keyword>
<evidence type="ECO:0000313" key="3">
    <source>
        <dbReference type="Proteomes" id="UP000199306"/>
    </source>
</evidence>